<evidence type="ECO:0000256" key="1">
    <source>
        <dbReference type="PROSITE-ProRule" id="PRU00042"/>
    </source>
</evidence>
<proteinExistence type="predicted"/>
<feature type="region of interest" description="Disordered" evidence="2">
    <location>
        <begin position="112"/>
        <end position="187"/>
    </location>
</feature>
<feature type="compositionally biased region" description="Basic and acidic residues" evidence="2">
    <location>
        <begin position="161"/>
        <end position="171"/>
    </location>
</feature>
<evidence type="ECO:0000313" key="4">
    <source>
        <dbReference type="EMBL" id="MAA24687.1"/>
    </source>
</evidence>
<sequence>MTFSCTVCHKIFLSYVKMLQHRLSHKLQTDEPPEKTDVPDAAADKEASSAATARHSFAGRAQTDHGTAPAVQTDEKCCNNILMSTQDCEVVESSVQEELGSEDPDCIITLAELDSLPDDDDDEGDSSSLLEKESSQISPQNKTKAARAIRKRSAGKRRPRNEHASSKDLAQRKISGRALKTTSRRQH</sequence>
<feature type="compositionally biased region" description="Basic and acidic residues" evidence="2">
    <location>
        <begin position="27"/>
        <end position="47"/>
    </location>
</feature>
<keyword evidence="1" id="KW-0479">Metal-binding</keyword>
<dbReference type="AlphaFoldDB" id="A0A224Z4E0"/>
<protein>
    <submittedName>
        <fullName evidence="4">Zinc finger protein 53</fullName>
    </submittedName>
</protein>
<evidence type="ECO:0000259" key="3">
    <source>
        <dbReference type="PROSITE" id="PS50157"/>
    </source>
</evidence>
<feature type="domain" description="C2H2-type" evidence="3">
    <location>
        <begin position="3"/>
        <end position="33"/>
    </location>
</feature>
<keyword evidence="1" id="KW-0862">Zinc</keyword>
<evidence type="ECO:0000256" key="2">
    <source>
        <dbReference type="SAM" id="MobiDB-lite"/>
    </source>
</evidence>
<dbReference type="PROSITE" id="PS00028">
    <property type="entry name" value="ZINC_FINGER_C2H2_1"/>
    <property type="match status" value="1"/>
</dbReference>
<dbReference type="EMBL" id="GFPF01013541">
    <property type="protein sequence ID" value="MAA24687.1"/>
    <property type="molecule type" value="Transcribed_RNA"/>
</dbReference>
<organism evidence="4">
    <name type="scientific">Rhipicephalus zambeziensis</name>
    <dbReference type="NCBI Taxonomy" id="60191"/>
    <lineage>
        <taxon>Eukaryota</taxon>
        <taxon>Metazoa</taxon>
        <taxon>Ecdysozoa</taxon>
        <taxon>Arthropoda</taxon>
        <taxon>Chelicerata</taxon>
        <taxon>Arachnida</taxon>
        <taxon>Acari</taxon>
        <taxon>Parasitiformes</taxon>
        <taxon>Ixodida</taxon>
        <taxon>Ixodoidea</taxon>
        <taxon>Ixodidae</taxon>
        <taxon>Rhipicephalinae</taxon>
        <taxon>Rhipicephalus</taxon>
        <taxon>Rhipicephalus</taxon>
    </lineage>
</organism>
<dbReference type="InterPro" id="IPR013087">
    <property type="entry name" value="Znf_C2H2_type"/>
</dbReference>
<dbReference type="GO" id="GO:0008270">
    <property type="term" value="F:zinc ion binding"/>
    <property type="evidence" value="ECO:0007669"/>
    <property type="project" value="UniProtKB-KW"/>
</dbReference>
<name>A0A224Z4E0_9ACAR</name>
<keyword evidence="1" id="KW-0863">Zinc-finger</keyword>
<reference evidence="4" key="1">
    <citation type="journal article" date="2017" name="Parasit. Vectors">
        <title>Sialotranscriptomics of Rhipicephalus zambeziensis reveals intricate expression profiles of secretory proteins and suggests tight temporal transcriptional regulation during blood-feeding.</title>
        <authorList>
            <person name="de Castro M.H."/>
            <person name="de Klerk D."/>
            <person name="Pienaar R."/>
            <person name="Rees D.J.G."/>
            <person name="Mans B.J."/>
        </authorList>
    </citation>
    <scope>NUCLEOTIDE SEQUENCE</scope>
    <source>
        <tissue evidence="4">Salivary glands</tissue>
    </source>
</reference>
<feature type="compositionally biased region" description="Acidic residues" evidence="2">
    <location>
        <begin position="115"/>
        <end position="125"/>
    </location>
</feature>
<feature type="compositionally biased region" description="Basic residues" evidence="2">
    <location>
        <begin position="144"/>
        <end position="160"/>
    </location>
</feature>
<accession>A0A224Z4E0</accession>
<dbReference type="PROSITE" id="PS50157">
    <property type="entry name" value="ZINC_FINGER_C2H2_2"/>
    <property type="match status" value="1"/>
</dbReference>
<feature type="region of interest" description="Disordered" evidence="2">
    <location>
        <begin position="26"/>
        <end position="70"/>
    </location>
</feature>